<dbReference type="InterPro" id="IPR036271">
    <property type="entry name" value="Tet_transcr_reg_TetR-rel_C_sf"/>
</dbReference>
<gene>
    <name evidence="6" type="ORF">F2P47_09495</name>
</gene>
<feature type="domain" description="HTH tetR-type" evidence="5">
    <location>
        <begin position="10"/>
        <end position="70"/>
    </location>
</feature>
<evidence type="ECO:0000256" key="4">
    <source>
        <dbReference type="PROSITE-ProRule" id="PRU00335"/>
    </source>
</evidence>
<keyword evidence="2 4" id="KW-0238">DNA-binding</keyword>
<comment type="caution">
    <text evidence="6">The sequence shown here is derived from an EMBL/GenBank/DDBJ whole genome shotgun (WGS) entry which is preliminary data.</text>
</comment>
<sequence>MSRTRGSSGPKTLAAINEAGLDLIYTAGYEAMSLRELAAKVGLQPGSLYNHIETKQDLLFDLIHNHMVMLLARVDAELEGVEGPVERLKAFVAFHLDYHIERKREVFIGSAELRSLTPKNRKTIVTLRRAYEDRLCDILKTGAAKRLFAVSDIRVTAYALLAMLTGICTWYDPKGRVSRRKLIDIHTRLVLDGVTA</sequence>
<proteinExistence type="predicted"/>
<name>A0A6N6VIG9_9HYPH</name>
<dbReference type="InterPro" id="IPR001647">
    <property type="entry name" value="HTH_TetR"/>
</dbReference>
<dbReference type="Gene3D" id="1.10.10.60">
    <property type="entry name" value="Homeodomain-like"/>
    <property type="match status" value="1"/>
</dbReference>
<evidence type="ECO:0000313" key="6">
    <source>
        <dbReference type="EMBL" id="KAB7740229.1"/>
    </source>
</evidence>
<evidence type="ECO:0000256" key="3">
    <source>
        <dbReference type="ARBA" id="ARBA00023163"/>
    </source>
</evidence>
<dbReference type="RefSeq" id="WP_152216114.1">
    <property type="nucleotide sequence ID" value="NZ_JBAQYD010000269.1"/>
</dbReference>
<keyword evidence="3" id="KW-0804">Transcription</keyword>
<accession>A0A6N6VIG9</accession>
<feature type="DNA-binding region" description="H-T-H motif" evidence="4">
    <location>
        <begin position="33"/>
        <end position="52"/>
    </location>
</feature>
<keyword evidence="7" id="KW-1185">Reference proteome</keyword>
<evidence type="ECO:0000313" key="7">
    <source>
        <dbReference type="Proteomes" id="UP000468901"/>
    </source>
</evidence>
<evidence type="ECO:0000259" key="5">
    <source>
        <dbReference type="PROSITE" id="PS50977"/>
    </source>
</evidence>
<keyword evidence="1" id="KW-0805">Transcription regulation</keyword>
<dbReference type="PANTHER" id="PTHR30055">
    <property type="entry name" value="HTH-TYPE TRANSCRIPTIONAL REGULATOR RUTR"/>
    <property type="match status" value="1"/>
</dbReference>
<reference evidence="6 7" key="1">
    <citation type="submission" date="2019-09" db="EMBL/GenBank/DDBJ databases">
        <title>Parvibaculum sedimenti sp. nov., isolated from sediment.</title>
        <authorList>
            <person name="Wang Y."/>
        </authorList>
    </citation>
    <scope>NUCLEOTIDE SEQUENCE [LARGE SCALE GENOMIC DNA]</scope>
    <source>
        <strain evidence="6 7">HXT-9</strain>
    </source>
</reference>
<dbReference type="Pfam" id="PF17932">
    <property type="entry name" value="TetR_C_24"/>
    <property type="match status" value="1"/>
</dbReference>
<dbReference type="EMBL" id="WESC01000007">
    <property type="protein sequence ID" value="KAB7740229.1"/>
    <property type="molecule type" value="Genomic_DNA"/>
</dbReference>
<evidence type="ECO:0000256" key="1">
    <source>
        <dbReference type="ARBA" id="ARBA00023015"/>
    </source>
</evidence>
<dbReference type="SUPFAM" id="SSF46689">
    <property type="entry name" value="Homeodomain-like"/>
    <property type="match status" value="1"/>
</dbReference>
<dbReference type="PROSITE" id="PS50977">
    <property type="entry name" value="HTH_TETR_2"/>
    <property type="match status" value="1"/>
</dbReference>
<dbReference type="InterPro" id="IPR050109">
    <property type="entry name" value="HTH-type_TetR-like_transc_reg"/>
</dbReference>
<dbReference type="Gene3D" id="1.10.357.10">
    <property type="entry name" value="Tetracycline Repressor, domain 2"/>
    <property type="match status" value="1"/>
</dbReference>
<evidence type="ECO:0000256" key="2">
    <source>
        <dbReference type="ARBA" id="ARBA00023125"/>
    </source>
</evidence>
<protein>
    <submittedName>
        <fullName evidence="6">TetR family transcriptional regulator</fullName>
    </submittedName>
</protein>
<dbReference type="PRINTS" id="PR00455">
    <property type="entry name" value="HTHTETR"/>
</dbReference>
<dbReference type="PANTHER" id="PTHR30055:SF234">
    <property type="entry name" value="HTH-TYPE TRANSCRIPTIONAL REGULATOR BETI"/>
    <property type="match status" value="1"/>
</dbReference>
<dbReference type="GO" id="GO:0000976">
    <property type="term" value="F:transcription cis-regulatory region binding"/>
    <property type="evidence" value="ECO:0007669"/>
    <property type="project" value="TreeGrafter"/>
</dbReference>
<dbReference type="Proteomes" id="UP000468901">
    <property type="component" value="Unassembled WGS sequence"/>
</dbReference>
<dbReference type="SUPFAM" id="SSF48498">
    <property type="entry name" value="Tetracyclin repressor-like, C-terminal domain"/>
    <property type="match status" value="1"/>
</dbReference>
<dbReference type="Pfam" id="PF00440">
    <property type="entry name" value="TetR_N"/>
    <property type="match status" value="1"/>
</dbReference>
<dbReference type="InterPro" id="IPR041490">
    <property type="entry name" value="KstR2_TetR_C"/>
</dbReference>
<dbReference type="InterPro" id="IPR009057">
    <property type="entry name" value="Homeodomain-like_sf"/>
</dbReference>
<dbReference type="GO" id="GO:0003700">
    <property type="term" value="F:DNA-binding transcription factor activity"/>
    <property type="evidence" value="ECO:0007669"/>
    <property type="project" value="TreeGrafter"/>
</dbReference>
<dbReference type="AlphaFoldDB" id="A0A6N6VIG9"/>
<organism evidence="6 7">
    <name type="scientific">Parvibaculum sedimenti</name>
    <dbReference type="NCBI Taxonomy" id="2608632"/>
    <lineage>
        <taxon>Bacteria</taxon>
        <taxon>Pseudomonadati</taxon>
        <taxon>Pseudomonadota</taxon>
        <taxon>Alphaproteobacteria</taxon>
        <taxon>Hyphomicrobiales</taxon>
        <taxon>Parvibaculaceae</taxon>
        <taxon>Parvibaculum</taxon>
    </lineage>
</organism>